<dbReference type="SUPFAM" id="SSF54534">
    <property type="entry name" value="FKBP-like"/>
    <property type="match status" value="1"/>
</dbReference>
<dbReference type="PROSITE" id="PS50059">
    <property type="entry name" value="FKBP_PPIASE"/>
    <property type="match status" value="1"/>
</dbReference>
<keyword evidence="17" id="KW-1185">Reference proteome</keyword>
<organism evidence="16 17">
    <name type="scientific">Metabacillus malikii</name>
    <dbReference type="NCBI Taxonomy" id="1504265"/>
    <lineage>
        <taxon>Bacteria</taxon>
        <taxon>Bacillati</taxon>
        <taxon>Bacillota</taxon>
        <taxon>Bacilli</taxon>
        <taxon>Bacillales</taxon>
        <taxon>Bacillaceae</taxon>
        <taxon>Metabacillus</taxon>
    </lineage>
</organism>
<comment type="function">
    <text evidence="10 12">Involved in protein export. Acts as a chaperone by maintaining the newly synthesized protein in an open conformation. Functions as a peptidyl-prolyl cis-trans isomerase.</text>
</comment>
<evidence type="ECO:0000256" key="11">
    <source>
        <dbReference type="ARBA" id="ARBA00029986"/>
    </source>
</evidence>
<protein>
    <recommendedName>
        <fullName evidence="4 12">Trigger factor</fullName>
        <shortName evidence="12">TF</shortName>
        <ecNumber evidence="3 12">5.2.1.8</ecNumber>
    </recommendedName>
    <alternativeName>
        <fullName evidence="11 12">PPIase</fullName>
    </alternativeName>
</protein>
<dbReference type="Pfam" id="PF05697">
    <property type="entry name" value="Trigger_N"/>
    <property type="match status" value="1"/>
</dbReference>
<evidence type="ECO:0000256" key="7">
    <source>
        <dbReference type="ARBA" id="ARBA00023186"/>
    </source>
</evidence>
<evidence type="ECO:0000256" key="8">
    <source>
        <dbReference type="ARBA" id="ARBA00023235"/>
    </source>
</evidence>
<dbReference type="Proteomes" id="UP001234495">
    <property type="component" value="Unassembled WGS sequence"/>
</dbReference>
<keyword evidence="8 12" id="KW-0413">Isomerase</keyword>
<comment type="caution">
    <text evidence="16">The sequence shown here is derived from an EMBL/GenBank/DDBJ whole genome shotgun (WGS) entry which is preliminary data.</text>
</comment>
<keyword evidence="5 12" id="KW-0132">Cell division</keyword>
<evidence type="ECO:0000256" key="10">
    <source>
        <dbReference type="ARBA" id="ARBA00024849"/>
    </source>
</evidence>
<evidence type="ECO:0000256" key="3">
    <source>
        <dbReference type="ARBA" id="ARBA00013194"/>
    </source>
</evidence>
<keyword evidence="9 12" id="KW-0131">Cell cycle</keyword>
<evidence type="ECO:0000256" key="9">
    <source>
        <dbReference type="ARBA" id="ARBA00023306"/>
    </source>
</evidence>
<evidence type="ECO:0000256" key="6">
    <source>
        <dbReference type="ARBA" id="ARBA00023110"/>
    </source>
</evidence>
<evidence type="ECO:0000256" key="4">
    <source>
        <dbReference type="ARBA" id="ARBA00016902"/>
    </source>
</evidence>
<proteinExistence type="inferred from homology"/>
<evidence type="ECO:0000256" key="1">
    <source>
        <dbReference type="ARBA" id="ARBA00000971"/>
    </source>
</evidence>
<dbReference type="EC" id="5.2.1.8" evidence="3 12"/>
<dbReference type="InterPro" id="IPR027304">
    <property type="entry name" value="Trigger_fact/SurA_dom_sf"/>
</dbReference>
<keyword evidence="6 12" id="KW-0697">Rotamase</keyword>
<comment type="catalytic activity">
    <reaction evidence="1 12 13">
        <text>[protein]-peptidylproline (omega=180) = [protein]-peptidylproline (omega=0)</text>
        <dbReference type="Rhea" id="RHEA:16237"/>
        <dbReference type="Rhea" id="RHEA-COMP:10747"/>
        <dbReference type="Rhea" id="RHEA-COMP:10748"/>
        <dbReference type="ChEBI" id="CHEBI:83833"/>
        <dbReference type="ChEBI" id="CHEBI:83834"/>
        <dbReference type="EC" id="5.2.1.8"/>
    </reaction>
</comment>
<sequence length="429" mass="48006">MSVKWEKLEGNDGVLTVEVSAEDFNVALDEAFKKVVKTVSIPGFRKGKIPRGMFEQRFGVESLYQDALDIILPEAYPKAIDEAGIEPVDRPEIDVEQIEKGKNLIFTAKVTVKPEVKLGEYKGLEVEKLDDTVTDEDVDNELKQLQERHAELVIKEEGSIETGDTAVIDFDGYVDGEAFEGGAAENYSLEIGSGSFIPGFEEQLVGLEAGAEKEVEVTFPEDYHAENLAGKAAVFKVKVHEIKTKELPALDDEFAKDVSEDVETLDELKAQTRTRLEETKKTEAENHLRDTLVEKAAEGVEVDIPNALIENEISRMMQEFEQRLQMQGMNLELYFQFSGQDEEALKAQMKDDAEKRVKYNLTLEAIVKAENIEVSEEDVEAELNKMAEMYNMPIENIKQALGGSAEGLKEDLKVRKAIDFLVENSKVVA</sequence>
<dbReference type="SUPFAM" id="SSF109998">
    <property type="entry name" value="Triger factor/SurA peptide-binding domain-like"/>
    <property type="match status" value="1"/>
</dbReference>
<dbReference type="RefSeq" id="WP_307345207.1">
    <property type="nucleotide sequence ID" value="NZ_JAUSUD010000025.1"/>
</dbReference>
<dbReference type="InterPro" id="IPR001179">
    <property type="entry name" value="PPIase_FKBP_dom"/>
</dbReference>
<evidence type="ECO:0000256" key="12">
    <source>
        <dbReference type="HAMAP-Rule" id="MF_00303"/>
    </source>
</evidence>
<dbReference type="InterPro" id="IPR008880">
    <property type="entry name" value="Trigger_fac_C"/>
</dbReference>
<evidence type="ECO:0000259" key="15">
    <source>
        <dbReference type="PROSITE" id="PS50059"/>
    </source>
</evidence>
<gene>
    <name evidence="12" type="primary">tig</name>
    <name evidence="16" type="ORF">J2S19_004113</name>
</gene>
<dbReference type="Gene3D" id="1.10.3120.10">
    <property type="entry name" value="Trigger factor, C-terminal domain"/>
    <property type="match status" value="1"/>
</dbReference>
<dbReference type="InterPro" id="IPR046357">
    <property type="entry name" value="PPIase_dom_sf"/>
</dbReference>
<dbReference type="Pfam" id="PF05698">
    <property type="entry name" value="Trigger_C"/>
    <property type="match status" value="1"/>
</dbReference>
<dbReference type="PANTHER" id="PTHR30560">
    <property type="entry name" value="TRIGGER FACTOR CHAPERONE AND PEPTIDYL-PROLYL CIS/TRANS ISOMERASE"/>
    <property type="match status" value="1"/>
</dbReference>
<accession>A0ABT9ZLX7</accession>
<evidence type="ECO:0000256" key="13">
    <source>
        <dbReference type="PROSITE-ProRule" id="PRU00277"/>
    </source>
</evidence>
<dbReference type="Gene3D" id="3.30.70.1050">
    <property type="entry name" value="Trigger factor ribosome-binding domain"/>
    <property type="match status" value="1"/>
</dbReference>
<keyword evidence="12" id="KW-0963">Cytoplasm</keyword>
<evidence type="ECO:0000313" key="17">
    <source>
        <dbReference type="Proteomes" id="UP001234495"/>
    </source>
</evidence>
<dbReference type="PIRSF" id="PIRSF003095">
    <property type="entry name" value="Trigger_factor"/>
    <property type="match status" value="1"/>
</dbReference>
<dbReference type="InterPro" id="IPR005215">
    <property type="entry name" value="Trig_fac"/>
</dbReference>
<comment type="domain">
    <text evidence="12">Consists of 3 domains; the N-terminus binds the ribosome, the middle domain has PPIase activity, while the C-terminus has intrinsic chaperone activity on its own.</text>
</comment>
<reference evidence="16 17" key="1">
    <citation type="submission" date="2023-07" db="EMBL/GenBank/DDBJ databases">
        <title>Genomic Encyclopedia of Type Strains, Phase IV (KMG-IV): sequencing the most valuable type-strain genomes for metagenomic binning, comparative biology and taxonomic classification.</title>
        <authorList>
            <person name="Goeker M."/>
        </authorList>
    </citation>
    <scope>NUCLEOTIDE SEQUENCE [LARGE SCALE GENOMIC DNA]</scope>
    <source>
        <strain evidence="16 17">DSM 29005</strain>
    </source>
</reference>
<dbReference type="HAMAP" id="MF_00303">
    <property type="entry name" value="Trigger_factor_Tig"/>
    <property type="match status" value="1"/>
</dbReference>
<dbReference type="Pfam" id="PF00254">
    <property type="entry name" value="FKBP_C"/>
    <property type="match status" value="1"/>
</dbReference>
<comment type="subcellular location">
    <subcellularLocation>
        <location evidence="12">Cytoplasm</location>
    </subcellularLocation>
    <text evidence="12">About half TF is bound to the ribosome near the polypeptide exit tunnel while the other half is free in the cytoplasm.</text>
</comment>
<evidence type="ECO:0000256" key="14">
    <source>
        <dbReference type="RuleBase" id="RU003914"/>
    </source>
</evidence>
<dbReference type="Gene3D" id="3.10.50.40">
    <property type="match status" value="1"/>
</dbReference>
<dbReference type="InterPro" id="IPR008881">
    <property type="entry name" value="Trigger_fac_ribosome-bd_bac"/>
</dbReference>
<feature type="domain" description="PPIase FKBP-type" evidence="15">
    <location>
        <begin position="163"/>
        <end position="245"/>
    </location>
</feature>
<keyword evidence="7 12" id="KW-0143">Chaperone</keyword>
<comment type="similarity">
    <text evidence="2 12 14">Belongs to the FKBP-type PPIase family. Tig subfamily.</text>
</comment>
<evidence type="ECO:0000256" key="2">
    <source>
        <dbReference type="ARBA" id="ARBA00005464"/>
    </source>
</evidence>
<dbReference type="InterPro" id="IPR036611">
    <property type="entry name" value="Trigger_fac_ribosome-bd_sf"/>
</dbReference>
<dbReference type="InterPro" id="IPR037041">
    <property type="entry name" value="Trigger_fac_C_sf"/>
</dbReference>
<dbReference type="EMBL" id="JAUSUD010000025">
    <property type="protein sequence ID" value="MDQ0232791.1"/>
    <property type="molecule type" value="Genomic_DNA"/>
</dbReference>
<name>A0ABT9ZLX7_9BACI</name>
<dbReference type="NCBIfam" id="TIGR00115">
    <property type="entry name" value="tig"/>
    <property type="match status" value="1"/>
</dbReference>
<evidence type="ECO:0000256" key="5">
    <source>
        <dbReference type="ARBA" id="ARBA00022618"/>
    </source>
</evidence>
<dbReference type="PANTHER" id="PTHR30560:SF3">
    <property type="entry name" value="TRIGGER FACTOR-LIKE PROTEIN TIG, CHLOROPLASTIC"/>
    <property type="match status" value="1"/>
</dbReference>
<dbReference type="SUPFAM" id="SSF102735">
    <property type="entry name" value="Trigger factor ribosome-binding domain"/>
    <property type="match status" value="1"/>
</dbReference>
<evidence type="ECO:0000313" key="16">
    <source>
        <dbReference type="EMBL" id="MDQ0232791.1"/>
    </source>
</evidence>